<keyword evidence="5 8" id="KW-0732">Signal</keyword>
<evidence type="ECO:0000256" key="4">
    <source>
        <dbReference type="ARBA" id="ARBA00022525"/>
    </source>
</evidence>
<keyword evidence="6" id="KW-0472">Membrane</keyword>
<feature type="signal peptide" evidence="8">
    <location>
        <begin position="1"/>
        <end position="21"/>
    </location>
</feature>
<gene>
    <name evidence="10" type="ORF">EZS28_005720</name>
</gene>
<evidence type="ECO:0000256" key="5">
    <source>
        <dbReference type="ARBA" id="ARBA00022729"/>
    </source>
</evidence>
<evidence type="ECO:0000256" key="8">
    <source>
        <dbReference type="SAM" id="SignalP"/>
    </source>
</evidence>
<evidence type="ECO:0000313" key="10">
    <source>
        <dbReference type="EMBL" id="KAA6398753.1"/>
    </source>
</evidence>
<evidence type="ECO:0000256" key="2">
    <source>
        <dbReference type="ARBA" id="ARBA00004442"/>
    </source>
</evidence>
<evidence type="ECO:0000256" key="7">
    <source>
        <dbReference type="ARBA" id="ARBA00023237"/>
    </source>
</evidence>
<sequence length="599" mass="65728">MRQFSLYVAVLLMMGVIRVCAQTNVGTLEGALGWGETDVKKKIAHLDEGRYITSGLDVSNKHIQLSGSKYTEIQPDGTASQKAIFIGKDSYISLQNLRFKTDINLVAIVEMNSNMVFIDNTLIGITISNCFEVDGGELILSNLKLEFENIDERRISNLVNFGKLGGNLHVLKTSIVNVLVHGDRPLFGDRVESEISLTNCKFNQVHIDNSSTSNLIVNIIISQKVFIQDCTFINVENALEGGVVNSLNSNGNLLVVGSLFQRCHNTKHITEGVSNKEYHTDIVTGDAIFSDDTFEYCSSQDFGGSISFISNGKLSIKDVSFRSSTSYGGKGGAIYFEGNGELSLNDVSFKECRSLGQLIGQGGAIYIEGNGYHTIRYALFTYCQVSGKEISEGGTIYSKGGKNKIIDISIKQSSALITEYSLSNIDTDQSSSLGGGIMAIYWLNESVISDISFTSCIAGSGGGIYMDSTSDRIKFSNVRFYKNIASVSGGGAIFAQNTNMIQLSYNKFSDNQAYGSEYGNDLHFGGFALIDGNINLDQVQRDTIQNCESTSLEPRLCINEYGCLQGWIIDDQNEHMTTWNVFFVLIQPYLTIIKTKEIE</sequence>
<dbReference type="Proteomes" id="UP000324800">
    <property type="component" value="Unassembled WGS sequence"/>
</dbReference>
<dbReference type="NCBIfam" id="TIGR01376">
    <property type="entry name" value="POMP_repeat"/>
    <property type="match status" value="1"/>
</dbReference>
<dbReference type="SUPFAM" id="SSF51126">
    <property type="entry name" value="Pectin lyase-like"/>
    <property type="match status" value="2"/>
</dbReference>
<keyword evidence="7" id="KW-0998">Cell outer membrane</keyword>
<keyword evidence="4" id="KW-0964">Secreted</keyword>
<evidence type="ECO:0000256" key="3">
    <source>
        <dbReference type="ARBA" id="ARBA00004613"/>
    </source>
</evidence>
<dbReference type="EMBL" id="SNRW01000889">
    <property type="protein sequence ID" value="KAA6398753.1"/>
    <property type="molecule type" value="Genomic_DNA"/>
</dbReference>
<feature type="chain" id="PRO_5023805207" description="Right handed beta helix domain-containing protein" evidence="8">
    <location>
        <begin position="22"/>
        <end position="599"/>
    </location>
</feature>
<evidence type="ECO:0000313" key="11">
    <source>
        <dbReference type="Proteomes" id="UP000324800"/>
    </source>
</evidence>
<dbReference type="AlphaFoldDB" id="A0A5J4WVD4"/>
<name>A0A5J4WVD4_9EUKA</name>
<evidence type="ECO:0000259" key="9">
    <source>
        <dbReference type="Pfam" id="PF13229"/>
    </source>
</evidence>
<protein>
    <recommendedName>
        <fullName evidence="9">Right handed beta helix domain-containing protein</fullName>
    </recommendedName>
</protein>
<dbReference type="GO" id="GO:0005576">
    <property type="term" value="C:extracellular region"/>
    <property type="evidence" value="ECO:0007669"/>
    <property type="project" value="UniProtKB-SubCell"/>
</dbReference>
<evidence type="ECO:0000256" key="1">
    <source>
        <dbReference type="ARBA" id="ARBA00004196"/>
    </source>
</evidence>
<evidence type="ECO:0000256" key="6">
    <source>
        <dbReference type="ARBA" id="ARBA00023136"/>
    </source>
</evidence>
<reference evidence="10 11" key="1">
    <citation type="submission" date="2019-03" db="EMBL/GenBank/DDBJ databases">
        <title>Single cell metagenomics reveals metabolic interactions within the superorganism composed of flagellate Streblomastix strix and complex community of Bacteroidetes bacteria on its surface.</title>
        <authorList>
            <person name="Treitli S.C."/>
            <person name="Kolisko M."/>
            <person name="Husnik F."/>
            <person name="Keeling P."/>
            <person name="Hampl V."/>
        </authorList>
    </citation>
    <scope>NUCLEOTIDE SEQUENCE [LARGE SCALE GENOMIC DNA]</scope>
    <source>
        <strain evidence="10">ST1C</strain>
    </source>
</reference>
<accession>A0A5J4WVD4</accession>
<proteinExistence type="predicted"/>
<dbReference type="InterPro" id="IPR039448">
    <property type="entry name" value="Beta_helix"/>
</dbReference>
<comment type="caution">
    <text evidence="10">The sequence shown here is derived from an EMBL/GenBank/DDBJ whole genome shotgun (WGS) entry which is preliminary data.</text>
</comment>
<organism evidence="10 11">
    <name type="scientific">Streblomastix strix</name>
    <dbReference type="NCBI Taxonomy" id="222440"/>
    <lineage>
        <taxon>Eukaryota</taxon>
        <taxon>Metamonada</taxon>
        <taxon>Preaxostyla</taxon>
        <taxon>Oxymonadida</taxon>
        <taxon>Streblomastigidae</taxon>
        <taxon>Streblomastix</taxon>
    </lineage>
</organism>
<feature type="domain" description="Right handed beta helix" evidence="9">
    <location>
        <begin position="333"/>
        <end position="518"/>
    </location>
</feature>
<dbReference type="Pfam" id="PF13229">
    <property type="entry name" value="Beta_helix"/>
    <property type="match status" value="1"/>
</dbReference>
<dbReference type="InterPro" id="IPR003368">
    <property type="entry name" value="POMP_repeat"/>
</dbReference>
<comment type="subcellular location">
    <subcellularLocation>
        <location evidence="1">Cell envelope</location>
    </subcellularLocation>
    <subcellularLocation>
        <location evidence="2">Cell outer membrane</location>
    </subcellularLocation>
    <subcellularLocation>
        <location evidence="3">Secreted</location>
    </subcellularLocation>
</comment>
<dbReference type="InterPro" id="IPR011050">
    <property type="entry name" value="Pectin_lyase_fold/virulence"/>
</dbReference>